<dbReference type="InterPro" id="IPR036249">
    <property type="entry name" value="Thioredoxin-like_sf"/>
</dbReference>
<dbReference type="InterPro" id="IPR041017">
    <property type="entry name" value="Thioredoxin_10"/>
</dbReference>
<evidence type="ECO:0000256" key="3">
    <source>
        <dbReference type="ARBA" id="ARBA00022692"/>
    </source>
</evidence>
<dbReference type="AlphaFoldDB" id="A0A3P1SD76"/>
<evidence type="ECO:0000313" key="8">
    <source>
        <dbReference type="EMBL" id="RRC95253.1"/>
    </source>
</evidence>
<comment type="subcellular location">
    <subcellularLocation>
        <location evidence="1">Cell membrane</location>
        <topology evidence="1">Multi-pass membrane protein</topology>
    </subcellularLocation>
</comment>
<feature type="transmembrane region" description="Helical" evidence="6">
    <location>
        <begin position="120"/>
        <end position="142"/>
    </location>
</feature>
<dbReference type="SUPFAM" id="SSF52833">
    <property type="entry name" value="Thioredoxin-like"/>
    <property type="match status" value="1"/>
</dbReference>
<keyword evidence="9" id="KW-1185">Reference proteome</keyword>
<evidence type="ECO:0000256" key="1">
    <source>
        <dbReference type="ARBA" id="ARBA00004651"/>
    </source>
</evidence>
<feature type="transmembrane region" description="Helical" evidence="6">
    <location>
        <begin position="199"/>
        <end position="224"/>
    </location>
</feature>
<dbReference type="Pfam" id="PF00578">
    <property type="entry name" value="AhpC-TSA"/>
    <property type="match status" value="1"/>
</dbReference>
<dbReference type="InterPro" id="IPR050553">
    <property type="entry name" value="Thioredoxin_ResA/DsbE_sf"/>
</dbReference>
<dbReference type="Gene3D" id="3.40.30.10">
    <property type="entry name" value="Glutaredoxin"/>
    <property type="match status" value="1"/>
</dbReference>
<keyword evidence="4 6" id="KW-1133">Transmembrane helix</keyword>
<evidence type="ECO:0000313" key="9">
    <source>
        <dbReference type="Proteomes" id="UP000280444"/>
    </source>
</evidence>
<gene>
    <name evidence="8" type="ORF">EII11_06355</name>
</gene>
<reference evidence="8 9" key="1">
    <citation type="submission" date="2018-11" db="EMBL/GenBank/DDBJ databases">
        <title>Genomes From Bacteria Associated with the Canine Oral Cavity: a Test Case for Automated Genome-Based Taxonomic Assignment.</title>
        <authorList>
            <person name="Coil D.A."/>
            <person name="Jospin G."/>
            <person name="Darling A.E."/>
            <person name="Wallis C."/>
            <person name="Davis I.J."/>
            <person name="Harris S."/>
            <person name="Eisen J.A."/>
            <person name="Holcombe L.J."/>
            <person name="O'Flynn C."/>
        </authorList>
    </citation>
    <scope>NUCLEOTIDE SEQUENCE [LARGE SCALE GENOMIC DNA]</scope>
    <source>
        <strain evidence="8 9">OH770</strain>
    </source>
</reference>
<dbReference type="Pfam" id="PF17991">
    <property type="entry name" value="Thioredoxin_10"/>
    <property type="match status" value="1"/>
</dbReference>
<keyword evidence="3 6" id="KW-0812">Transmembrane</keyword>
<accession>A0A3P1SD76</accession>
<dbReference type="GO" id="GO:0016209">
    <property type="term" value="F:antioxidant activity"/>
    <property type="evidence" value="ECO:0007669"/>
    <property type="project" value="InterPro"/>
</dbReference>
<dbReference type="Pfam" id="PF02683">
    <property type="entry name" value="DsbD_TM"/>
    <property type="match status" value="1"/>
</dbReference>
<feature type="domain" description="Thioredoxin" evidence="7">
    <location>
        <begin position="283"/>
        <end position="458"/>
    </location>
</feature>
<feature type="transmembrane region" description="Helical" evidence="6">
    <location>
        <begin position="6"/>
        <end position="30"/>
    </location>
</feature>
<dbReference type="OrthoDB" id="9811352at2"/>
<evidence type="ECO:0000256" key="2">
    <source>
        <dbReference type="ARBA" id="ARBA00022475"/>
    </source>
</evidence>
<dbReference type="Gene3D" id="2.60.120.260">
    <property type="entry name" value="Galactose-binding domain-like"/>
    <property type="match status" value="1"/>
</dbReference>
<evidence type="ECO:0000259" key="7">
    <source>
        <dbReference type="PROSITE" id="PS51352"/>
    </source>
</evidence>
<keyword evidence="2" id="KW-1003">Cell membrane</keyword>
<sequence length="605" mass="63742">MTSLVLVGLLGGFITGISPCILPVLPVIFFSGGAQSSRVSAGKVGVANGIGGSIPGLAGPGLATGRLGGHTLGESSTEAANPAVSRWRPYLVVAGLVLSFTVFTLLGSTLLALLGLPQDIIRWAGIVLLAVIGIGMLIPQVMEVLERPFQRFGRSSGKRPDNGFLLGIVLGAAYVPCAGPVLAAVSVAGTTGEIGADTVALALSFAIGTGIPLLFFALAGRGVAERISAFRARQRLIRTIAGVSMIALSLGLVFDIPAVVQRALPDWTAGLQEHTNTLLHGNERRGTQAPADTPDGPHCVDGAGTLGDCGPFAPIEGAVAWLNTPEEKPLTSADLDGKVVLVDFWAYSCINCQRSIPSIQKLHETYKDAGLTIIGVHAPEYAFEREVDNVRAATKDFGLTYPIAVDSDLVTWRNFDNHYWPAHYLRDAKGTLRQFSYGEGGDATTERHIRTLLREANPTVELPEPVFTTDDPTTSGSRTPETYLGYGRAKHFAGGTLTQGAATFAFPPNQPADSFALEGAWTVEPQHITPTAGEAKLRLKYHGKQVNLVISGEGSITTSLNGQTRTHTISGVPNALELVATDTTQEGTIDITVSPGVQLYSFTFG</sequence>
<evidence type="ECO:0000256" key="4">
    <source>
        <dbReference type="ARBA" id="ARBA00022989"/>
    </source>
</evidence>
<comment type="caution">
    <text evidence="8">The sequence shown here is derived from an EMBL/GenBank/DDBJ whole genome shotgun (WGS) entry which is preliminary data.</text>
</comment>
<dbReference type="Proteomes" id="UP000280444">
    <property type="component" value="Unassembled WGS sequence"/>
</dbReference>
<dbReference type="EMBL" id="RQZF01000005">
    <property type="protein sequence ID" value="RRC95253.1"/>
    <property type="molecule type" value="Genomic_DNA"/>
</dbReference>
<name>A0A3P1SD76_9ACTO</name>
<dbReference type="RefSeq" id="WP_124870314.1">
    <property type="nucleotide sequence ID" value="NZ_RQZF01000005.1"/>
</dbReference>
<dbReference type="GO" id="GO:0005886">
    <property type="term" value="C:plasma membrane"/>
    <property type="evidence" value="ECO:0007669"/>
    <property type="project" value="UniProtKB-SubCell"/>
</dbReference>
<dbReference type="InterPro" id="IPR000866">
    <property type="entry name" value="AhpC/TSA"/>
</dbReference>
<evidence type="ECO:0000256" key="6">
    <source>
        <dbReference type="SAM" id="Phobius"/>
    </source>
</evidence>
<protein>
    <submittedName>
        <fullName evidence="8">Cytochrome c biogenesis protein DipZ</fullName>
    </submittedName>
</protein>
<feature type="transmembrane region" description="Helical" evidence="6">
    <location>
        <begin position="236"/>
        <end position="254"/>
    </location>
</feature>
<dbReference type="InterPro" id="IPR013766">
    <property type="entry name" value="Thioredoxin_domain"/>
</dbReference>
<dbReference type="InterPro" id="IPR003834">
    <property type="entry name" value="Cyt_c_assmbl_TM_dom"/>
</dbReference>
<dbReference type="GO" id="GO:0017004">
    <property type="term" value="P:cytochrome complex assembly"/>
    <property type="evidence" value="ECO:0007669"/>
    <property type="project" value="InterPro"/>
</dbReference>
<dbReference type="GO" id="GO:0016491">
    <property type="term" value="F:oxidoreductase activity"/>
    <property type="evidence" value="ECO:0007669"/>
    <property type="project" value="InterPro"/>
</dbReference>
<feature type="transmembrane region" description="Helical" evidence="6">
    <location>
        <begin position="90"/>
        <end position="114"/>
    </location>
</feature>
<dbReference type="PROSITE" id="PS51352">
    <property type="entry name" value="THIOREDOXIN_2"/>
    <property type="match status" value="1"/>
</dbReference>
<proteinExistence type="predicted"/>
<dbReference type="PANTHER" id="PTHR42852:SF13">
    <property type="entry name" value="PROTEIN DIPZ"/>
    <property type="match status" value="1"/>
</dbReference>
<evidence type="ECO:0000256" key="5">
    <source>
        <dbReference type="ARBA" id="ARBA00023136"/>
    </source>
</evidence>
<organism evidence="8 9">
    <name type="scientific">Schaalia canis</name>
    <dbReference type="NCBI Taxonomy" id="100469"/>
    <lineage>
        <taxon>Bacteria</taxon>
        <taxon>Bacillati</taxon>
        <taxon>Actinomycetota</taxon>
        <taxon>Actinomycetes</taxon>
        <taxon>Actinomycetales</taxon>
        <taxon>Actinomycetaceae</taxon>
        <taxon>Schaalia</taxon>
    </lineage>
</organism>
<feature type="transmembrane region" description="Helical" evidence="6">
    <location>
        <begin position="163"/>
        <end position="187"/>
    </location>
</feature>
<dbReference type="PANTHER" id="PTHR42852">
    <property type="entry name" value="THIOL:DISULFIDE INTERCHANGE PROTEIN DSBE"/>
    <property type="match status" value="1"/>
</dbReference>
<keyword evidence="5 6" id="KW-0472">Membrane</keyword>